<dbReference type="Proteomes" id="UP000298663">
    <property type="component" value="Unassembled WGS sequence"/>
</dbReference>
<organism evidence="1 2">
    <name type="scientific">Steinernema carpocapsae</name>
    <name type="common">Entomopathogenic nematode</name>
    <dbReference type="NCBI Taxonomy" id="34508"/>
    <lineage>
        <taxon>Eukaryota</taxon>
        <taxon>Metazoa</taxon>
        <taxon>Ecdysozoa</taxon>
        <taxon>Nematoda</taxon>
        <taxon>Chromadorea</taxon>
        <taxon>Rhabditida</taxon>
        <taxon>Tylenchina</taxon>
        <taxon>Panagrolaimomorpha</taxon>
        <taxon>Strongyloidoidea</taxon>
        <taxon>Steinernematidae</taxon>
        <taxon>Steinernema</taxon>
    </lineage>
</organism>
<name>A0A4U5MS43_STECR</name>
<proteinExistence type="predicted"/>
<dbReference type="AlphaFoldDB" id="A0A4U5MS43"/>
<sequence>MRRESSASAPPRSFGLRLGARACSDSATTGATISICVLISTSSCVVKTGILDEETGRFAHTIRIRIICFRQRHVSETLRSPAHSRPFFGPPCK</sequence>
<reference evidence="1 2" key="2">
    <citation type="journal article" date="2019" name="G3 (Bethesda)">
        <title>Hybrid Assembly of the Genome of the Entomopathogenic Nematode Steinernema carpocapsae Identifies the X-Chromosome.</title>
        <authorList>
            <person name="Serra L."/>
            <person name="Macchietto M."/>
            <person name="Macias-Munoz A."/>
            <person name="McGill C.J."/>
            <person name="Rodriguez I.M."/>
            <person name="Rodriguez B."/>
            <person name="Murad R."/>
            <person name="Mortazavi A."/>
        </authorList>
    </citation>
    <scope>NUCLEOTIDE SEQUENCE [LARGE SCALE GENOMIC DNA]</scope>
    <source>
        <strain evidence="1 2">ALL</strain>
    </source>
</reference>
<comment type="caution">
    <text evidence="1">The sequence shown here is derived from an EMBL/GenBank/DDBJ whole genome shotgun (WGS) entry which is preliminary data.</text>
</comment>
<evidence type="ECO:0000313" key="1">
    <source>
        <dbReference type="EMBL" id="TKR72511.1"/>
    </source>
</evidence>
<reference evidence="1 2" key="1">
    <citation type="journal article" date="2015" name="Genome Biol.">
        <title>Comparative genomics of Steinernema reveals deeply conserved gene regulatory networks.</title>
        <authorList>
            <person name="Dillman A.R."/>
            <person name="Macchietto M."/>
            <person name="Porter C.F."/>
            <person name="Rogers A."/>
            <person name="Williams B."/>
            <person name="Antoshechkin I."/>
            <person name="Lee M.M."/>
            <person name="Goodwin Z."/>
            <person name="Lu X."/>
            <person name="Lewis E.E."/>
            <person name="Goodrich-Blair H."/>
            <person name="Stock S.P."/>
            <person name="Adams B.J."/>
            <person name="Sternberg P.W."/>
            <person name="Mortazavi A."/>
        </authorList>
    </citation>
    <scope>NUCLEOTIDE SEQUENCE [LARGE SCALE GENOMIC DNA]</scope>
    <source>
        <strain evidence="1 2">ALL</strain>
    </source>
</reference>
<evidence type="ECO:0000313" key="2">
    <source>
        <dbReference type="Proteomes" id="UP000298663"/>
    </source>
</evidence>
<dbReference type="EMBL" id="AZBU02000006">
    <property type="protein sequence ID" value="TKR72511.1"/>
    <property type="molecule type" value="Genomic_DNA"/>
</dbReference>
<accession>A0A4U5MS43</accession>
<keyword evidence="2" id="KW-1185">Reference proteome</keyword>
<gene>
    <name evidence="1" type="ORF">L596_019945</name>
</gene>
<protein>
    <submittedName>
        <fullName evidence="1">Uncharacterized protein</fullName>
    </submittedName>
</protein>